<reference evidence="2 4" key="1">
    <citation type="journal article" date="2020" name="Stud. Mycol.">
        <title>101 Dothideomycetes genomes: a test case for predicting lifestyles and emergence of pathogens.</title>
        <authorList>
            <person name="Haridas S."/>
            <person name="Albert R."/>
            <person name="Binder M."/>
            <person name="Bloem J."/>
            <person name="Labutti K."/>
            <person name="Salamov A."/>
            <person name="Andreopoulos B."/>
            <person name="Baker S."/>
            <person name="Barry K."/>
            <person name="Bills G."/>
            <person name="Bluhm B."/>
            <person name="Cannon C."/>
            <person name="Castanera R."/>
            <person name="Culley D."/>
            <person name="Daum C."/>
            <person name="Ezra D."/>
            <person name="Gonzalez J."/>
            <person name="Henrissat B."/>
            <person name="Kuo A."/>
            <person name="Liang C."/>
            <person name="Lipzen A."/>
            <person name="Lutzoni F."/>
            <person name="Magnuson J."/>
            <person name="Mondo S."/>
            <person name="Nolan M."/>
            <person name="Ohm R."/>
            <person name="Pangilinan J."/>
            <person name="Park H.-J."/>
            <person name="Ramirez L."/>
            <person name="Alfaro M."/>
            <person name="Sun H."/>
            <person name="Tritt A."/>
            <person name="Yoshinaga Y."/>
            <person name="Zwiers L.-H."/>
            <person name="Turgeon B."/>
            <person name="Goodwin S."/>
            <person name="Spatafora J."/>
            <person name="Crous P."/>
            <person name="Grigoriev I."/>
        </authorList>
    </citation>
    <scope>NUCLEOTIDE SEQUENCE</scope>
    <source>
        <strain evidence="2 4">CBS 304.34</strain>
    </source>
</reference>
<feature type="domain" description="SAM" evidence="1">
    <location>
        <begin position="41"/>
        <end position="106"/>
    </location>
</feature>
<dbReference type="Pfam" id="PF00536">
    <property type="entry name" value="SAM_1"/>
    <property type="match status" value="1"/>
</dbReference>
<dbReference type="InterPro" id="IPR013761">
    <property type="entry name" value="SAM/pointed_sf"/>
</dbReference>
<dbReference type="SUPFAM" id="SSF47769">
    <property type="entry name" value="SAM/Pointed domain"/>
    <property type="match status" value="1"/>
</dbReference>
<dbReference type="AlphaFoldDB" id="A0A6A6Y014"/>
<evidence type="ECO:0000313" key="2">
    <source>
        <dbReference type="EMBL" id="KAF2801989.1"/>
    </source>
</evidence>
<gene>
    <name evidence="2 4" type="ORF">BDZ99DRAFT_212259</name>
</gene>
<dbReference type="Gene3D" id="1.10.150.50">
    <property type="entry name" value="Transcription Factor, Ets-1"/>
    <property type="match status" value="1"/>
</dbReference>
<accession>A0A6A6Y014</accession>
<evidence type="ECO:0000313" key="4">
    <source>
        <dbReference type="RefSeq" id="XP_033568953.1"/>
    </source>
</evidence>
<evidence type="ECO:0000259" key="1">
    <source>
        <dbReference type="SMART" id="SM00454"/>
    </source>
</evidence>
<dbReference type="EMBL" id="MU003726">
    <property type="protein sequence ID" value="KAF2801989.1"/>
    <property type="molecule type" value="Genomic_DNA"/>
</dbReference>
<name>A0A6A6Y014_9PEZI</name>
<keyword evidence="3" id="KW-1185">Reference proteome</keyword>
<reference evidence="4" key="2">
    <citation type="submission" date="2020-04" db="EMBL/GenBank/DDBJ databases">
        <authorList>
            <consortium name="NCBI Genome Project"/>
        </authorList>
    </citation>
    <scope>NUCLEOTIDE SEQUENCE</scope>
    <source>
        <strain evidence="4">CBS 304.34</strain>
    </source>
</reference>
<reference evidence="4" key="3">
    <citation type="submission" date="2025-04" db="UniProtKB">
        <authorList>
            <consortium name="RefSeq"/>
        </authorList>
    </citation>
    <scope>IDENTIFICATION</scope>
    <source>
        <strain evidence="4">CBS 304.34</strain>
    </source>
</reference>
<dbReference type="RefSeq" id="XP_033568953.1">
    <property type="nucleotide sequence ID" value="XM_033713360.1"/>
</dbReference>
<dbReference type="InterPro" id="IPR057520">
    <property type="entry name" value="GRHL1/CP2_C"/>
</dbReference>
<dbReference type="Proteomes" id="UP000504636">
    <property type="component" value="Unplaced"/>
</dbReference>
<sequence>MPQHLSSNAVKLSDRRRVSLGQIALPVRPSASDLVQNAAVVHQSYLHLCAVLESLDLSQYRQTLVDHGFNSWESMLNINENDFEQLKVKRGHRRKLERIISISANDAMSQLPHCTNALSRLKIGKHPQHILDYMHEDARVSKQSLIEDKIMEQPGQVTRPVACFYVQPRIGANASQDPYYRAMYLKNRTREEFLYKLGTKCDVTLSQIIQTVRVNKLGLECIFDDAAVCDLAEGQDMVAEFQDIQLRSDWNVLPDMQDYSNINSVKAAESRIFVLRLYY</sequence>
<dbReference type="GeneID" id="54454253"/>
<dbReference type="SMART" id="SM00454">
    <property type="entry name" value="SAM"/>
    <property type="match status" value="1"/>
</dbReference>
<evidence type="ECO:0000313" key="3">
    <source>
        <dbReference type="Proteomes" id="UP000504636"/>
    </source>
</evidence>
<dbReference type="InterPro" id="IPR001660">
    <property type="entry name" value="SAM"/>
</dbReference>
<dbReference type="Pfam" id="PF25416">
    <property type="entry name" value="GRHL1_C"/>
    <property type="match status" value="1"/>
</dbReference>
<dbReference type="OrthoDB" id="1919336at2759"/>
<organism evidence="2">
    <name type="scientific">Mytilinidion resinicola</name>
    <dbReference type="NCBI Taxonomy" id="574789"/>
    <lineage>
        <taxon>Eukaryota</taxon>
        <taxon>Fungi</taxon>
        <taxon>Dikarya</taxon>
        <taxon>Ascomycota</taxon>
        <taxon>Pezizomycotina</taxon>
        <taxon>Dothideomycetes</taxon>
        <taxon>Pleosporomycetidae</taxon>
        <taxon>Mytilinidiales</taxon>
        <taxon>Mytilinidiaceae</taxon>
        <taxon>Mytilinidion</taxon>
    </lineage>
</organism>
<protein>
    <recommendedName>
        <fullName evidence="1">SAM domain-containing protein</fullName>
    </recommendedName>
</protein>
<proteinExistence type="predicted"/>
<dbReference type="CDD" id="cd09487">
    <property type="entry name" value="SAM_superfamily"/>
    <property type="match status" value="1"/>
</dbReference>